<keyword evidence="4" id="KW-1185">Reference proteome</keyword>
<dbReference type="InterPro" id="IPR007011">
    <property type="entry name" value="LEA_SMP_dom"/>
</dbReference>
<dbReference type="Proteomes" id="UP000184073">
    <property type="component" value="Unassembled WGS sequence"/>
</dbReference>
<feature type="domain" description="SMP" evidence="2">
    <location>
        <begin position="74"/>
        <end position="113"/>
    </location>
</feature>
<dbReference type="VEuPathDB" id="FungiDB:ASPVEDRAFT_30808"/>
<dbReference type="OrthoDB" id="2799468at2759"/>
<evidence type="ECO:0000313" key="4">
    <source>
        <dbReference type="Proteomes" id="UP000184073"/>
    </source>
</evidence>
<dbReference type="RefSeq" id="XP_040670109.1">
    <property type="nucleotide sequence ID" value="XM_040810390.1"/>
</dbReference>
<reference evidence="4" key="1">
    <citation type="journal article" date="2017" name="Genome Biol.">
        <title>Comparative genomics reveals high biological diversity and specific adaptations in the industrially and medically important fungal genus Aspergillus.</title>
        <authorList>
            <person name="de Vries R.P."/>
            <person name="Riley R."/>
            <person name="Wiebenga A."/>
            <person name="Aguilar-Osorio G."/>
            <person name="Amillis S."/>
            <person name="Uchima C.A."/>
            <person name="Anderluh G."/>
            <person name="Asadollahi M."/>
            <person name="Askin M."/>
            <person name="Barry K."/>
            <person name="Battaglia E."/>
            <person name="Bayram O."/>
            <person name="Benocci T."/>
            <person name="Braus-Stromeyer S.A."/>
            <person name="Caldana C."/>
            <person name="Canovas D."/>
            <person name="Cerqueira G.C."/>
            <person name="Chen F."/>
            <person name="Chen W."/>
            <person name="Choi C."/>
            <person name="Clum A."/>
            <person name="Dos Santos R.A."/>
            <person name="Damasio A.R."/>
            <person name="Diallinas G."/>
            <person name="Emri T."/>
            <person name="Fekete E."/>
            <person name="Flipphi M."/>
            <person name="Freyberg S."/>
            <person name="Gallo A."/>
            <person name="Gournas C."/>
            <person name="Habgood R."/>
            <person name="Hainaut M."/>
            <person name="Harispe M.L."/>
            <person name="Henrissat B."/>
            <person name="Hilden K.S."/>
            <person name="Hope R."/>
            <person name="Hossain A."/>
            <person name="Karabika E."/>
            <person name="Karaffa L."/>
            <person name="Karanyi Z."/>
            <person name="Krasevec N."/>
            <person name="Kuo A."/>
            <person name="Kusch H."/>
            <person name="LaButti K."/>
            <person name="Lagendijk E.L."/>
            <person name="Lapidus A."/>
            <person name="Levasseur A."/>
            <person name="Lindquist E."/>
            <person name="Lipzen A."/>
            <person name="Logrieco A.F."/>
            <person name="MacCabe A."/>
            <person name="Maekelae M.R."/>
            <person name="Malavazi I."/>
            <person name="Melin P."/>
            <person name="Meyer V."/>
            <person name="Mielnichuk N."/>
            <person name="Miskei M."/>
            <person name="Molnar A.P."/>
            <person name="Mule G."/>
            <person name="Ngan C.Y."/>
            <person name="Orejas M."/>
            <person name="Orosz E."/>
            <person name="Ouedraogo J.P."/>
            <person name="Overkamp K.M."/>
            <person name="Park H.-S."/>
            <person name="Perrone G."/>
            <person name="Piumi F."/>
            <person name="Punt P.J."/>
            <person name="Ram A.F."/>
            <person name="Ramon A."/>
            <person name="Rauscher S."/>
            <person name="Record E."/>
            <person name="Riano-Pachon D.M."/>
            <person name="Robert V."/>
            <person name="Roehrig J."/>
            <person name="Ruller R."/>
            <person name="Salamov A."/>
            <person name="Salih N.S."/>
            <person name="Samson R.A."/>
            <person name="Sandor E."/>
            <person name="Sanguinetti M."/>
            <person name="Schuetze T."/>
            <person name="Sepcic K."/>
            <person name="Shelest E."/>
            <person name="Sherlock G."/>
            <person name="Sophianopoulou V."/>
            <person name="Squina F.M."/>
            <person name="Sun H."/>
            <person name="Susca A."/>
            <person name="Todd R.B."/>
            <person name="Tsang A."/>
            <person name="Unkles S.E."/>
            <person name="van de Wiele N."/>
            <person name="van Rossen-Uffink D."/>
            <person name="Oliveira J.V."/>
            <person name="Vesth T.C."/>
            <person name="Visser J."/>
            <person name="Yu J.-H."/>
            <person name="Zhou M."/>
            <person name="Andersen M.R."/>
            <person name="Archer D.B."/>
            <person name="Baker S.E."/>
            <person name="Benoit I."/>
            <person name="Brakhage A.A."/>
            <person name="Braus G.H."/>
            <person name="Fischer R."/>
            <person name="Frisvad J.C."/>
            <person name="Goldman G.H."/>
            <person name="Houbraken J."/>
            <person name="Oakley B."/>
            <person name="Pocsi I."/>
            <person name="Scazzocchio C."/>
            <person name="Seiboth B."/>
            <person name="vanKuyk P.A."/>
            <person name="Wortman J."/>
            <person name="Dyer P.S."/>
            <person name="Grigoriev I.V."/>
        </authorList>
    </citation>
    <scope>NUCLEOTIDE SEQUENCE [LARGE SCALE GENOMIC DNA]</scope>
    <source>
        <strain evidence="4">CBS 583.65</strain>
    </source>
</reference>
<dbReference type="AlphaFoldDB" id="A0A1L9PS37"/>
<evidence type="ECO:0000259" key="2">
    <source>
        <dbReference type="Pfam" id="PF04927"/>
    </source>
</evidence>
<dbReference type="GeneID" id="63725901"/>
<dbReference type="STRING" id="1036611.A0A1L9PS37"/>
<evidence type="ECO:0000256" key="1">
    <source>
        <dbReference type="SAM" id="MobiDB-lite"/>
    </source>
</evidence>
<feature type="region of interest" description="Disordered" evidence="1">
    <location>
        <begin position="1"/>
        <end position="26"/>
    </location>
</feature>
<evidence type="ECO:0000313" key="3">
    <source>
        <dbReference type="EMBL" id="OJJ04347.1"/>
    </source>
</evidence>
<proteinExistence type="predicted"/>
<name>A0A1L9PS37_ASPVE</name>
<dbReference type="EMBL" id="KV878131">
    <property type="protein sequence ID" value="OJJ04347.1"/>
    <property type="molecule type" value="Genomic_DNA"/>
</dbReference>
<gene>
    <name evidence="3" type="ORF">ASPVEDRAFT_30808</name>
</gene>
<protein>
    <recommendedName>
        <fullName evidence="2">SMP domain-containing protein</fullName>
    </recommendedName>
</protein>
<dbReference type="Pfam" id="PF04927">
    <property type="entry name" value="SMP"/>
    <property type="match status" value="1"/>
</dbReference>
<sequence>MSSDLPSIDELKRAVESGQRITPEDVSVIGQIESELTGGGPIQGGPAATAQRMAMRQMNFDEKLDELAHKPQNQITQEDARELQELEGRAFNKPPTAGSVAAQVRSIADRNEALGLPPVSANAPEAFVTKDDARDAQHEESMIYGGQNPRGGMAAQMQVGRTVGCHRAPVTLFTDMDCANCEKSAADKLGHARRDS</sequence>
<organism evidence="3 4">
    <name type="scientific">Aspergillus versicolor CBS 583.65</name>
    <dbReference type="NCBI Taxonomy" id="1036611"/>
    <lineage>
        <taxon>Eukaryota</taxon>
        <taxon>Fungi</taxon>
        <taxon>Dikarya</taxon>
        <taxon>Ascomycota</taxon>
        <taxon>Pezizomycotina</taxon>
        <taxon>Eurotiomycetes</taxon>
        <taxon>Eurotiomycetidae</taxon>
        <taxon>Eurotiales</taxon>
        <taxon>Aspergillaceae</taxon>
        <taxon>Aspergillus</taxon>
        <taxon>Aspergillus subgen. Nidulantes</taxon>
    </lineage>
</organism>
<accession>A0A1L9PS37</accession>